<dbReference type="PROSITE" id="PS50082">
    <property type="entry name" value="WD_REPEATS_2"/>
    <property type="match status" value="2"/>
</dbReference>
<dbReference type="InterPro" id="IPR036322">
    <property type="entry name" value="WD40_repeat_dom_sf"/>
</dbReference>
<keyword evidence="5" id="KW-1185">Reference proteome</keyword>
<dbReference type="PROSITE" id="PS50294">
    <property type="entry name" value="WD_REPEATS_REGION"/>
    <property type="match status" value="2"/>
</dbReference>
<evidence type="ECO:0000256" key="1">
    <source>
        <dbReference type="ARBA" id="ARBA00022574"/>
    </source>
</evidence>
<evidence type="ECO:0000313" key="5">
    <source>
        <dbReference type="Proteomes" id="UP000309033"/>
    </source>
</evidence>
<reference evidence="4" key="1">
    <citation type="submission" date="2019-05" db="EMBL/GenBank/DDBJ databases">
        <title>Isolation, diversity and antifungal activity of Actinobacteria from wheat.</title>
        <authorList>
            <person name="Yu B."/>
        </authorList>
    </citation>
    <scope>NUCLEOTIDE SEQUENCE [LARGE SCALE GENOMIC DNA]</scope>
    <source>
        <strain evidence="4">NEAU-HEGS1-5</strain>
    </source>
</reference>
<dbReference type="InterPro" id="IPR015943">
    <property type="entry name" value="WD40/YVTN_repeat-like_dom_sf"/>
</dbReference>
<dbReference type="InterPro" id="IPR001680">
    <property type="entry name" value="WD40_rpt"/>
</dbReference>
<evidence type="ECO:0000256" key="2">
    <source>
        <dbReference type="ARBA" id="ARBA00022737"/>
    </source>
</evidence>
<dbReference type="InterPro" id="IPR019775">
    <property type="entry name" value="WD40_repeat_CS"/>
</dbReference>
<dbReference type="PANTHER" id="PTHR19879:SF9">
    <property type="entry name" value="TRANSCRIPTION INITIATION FACTOR TFIID SUBUNIT 5"/>
    <property type="match status" value="1"/>
</dbReference>
<comment type="caution">
    <text evidence="4">The sequence shown here is derived from an EMBL/GenBank/DDBJ whole genome shotgun (WGS) entry which is preliminary data.</text>
</comment>
<keyword evidence="2" id="KW-0677">Repeat</keyword>
<feature type="repeat" description="WD" evidence="3">
    <location>
        <begin position="1"/>
        <end position="24"/>
    </location>
</feature>
<sequence>MLATASSDETVRLWDMATRQPAGNPLTGHTGPVRALAFHPDGHLLATASVDVFRDGPGRTWSPSSAAATSA</sequence>
<dbReference type="AlphaFoldDB" id="A0A5R8YIQ2"/>
<dbReference type="EMBL" id="VANP01000019">
    <property type="protein sequence ID" value="TLP52425.1"/>
    <property type="molecule type" value="Genomic_DNA"/>
</dbReference>
<evidence type="ECO:0000256" key="3">
    <source>
        <dbReference type="PROSITE-ProRule" id="PRU00221"/>
    </source>
</evidence>
<evidence type="ECO:0000313" key="4">
    <source>
        <dbReference type="EMBL" id="TLP52425.1"/>
    </source>
</evidence>
<dbReference type="PROSITE" id="PS00678">
    <property type="entry name" value="WD_REPEATS_1"/>
    <property type="match status" value="1"/>
</dbReference>
<keyword evidence="1 3" id="KW-0853">WD repeat</keyword>
<dbReference type="PANTHER" id="PTHR19879">
    <property type="entry name" value="TRANSCRIPTION INITIATION FACTOR TFIID"/>
    <property type="match status" value="1"/>
</dbReference>
<name>A0A5R8YIQ2_9ACTN</name>
<feature type="repeat" description="WD" evidence="3">
    <location>
        <begin position="26"/>
        <end position="51"/>
    </location>
</feature>
<gene>
    <name evidence="4" type="ORF">FED44_32445</name>
</gene>
<dbReference type="OrthoDB" id="4336591at2"/>
<dbReference type="Pfam" id="PF00400">
    <property type="entry name" value="WD40"/>
    <property type="match status" value="2"/>
</dbReference>
<dbReference type="Gene3D" id="2.130.10.10">
    <property type="entry name" value="YVTN repeat-like/Quinoprotein amine dehydrogenase"/>
    <property type="match status" value="1"/>
</dbReference>
<accession>A0A5R8YIQ2</accession>
<organism evidence="4 5">
    <name type="scientific">Microbispora triticiradicis</name>
    <dbReference type="NCBI Taxonomy" id="2200763"/>
    <lineage>
        <taxon>Bacteria</taxon>
        <taxon>Bacillati</taxon>
        <taxon>Actinomycetota</taxon>
        <taxon>Actinomycetes</taxon>
        <taxon>Streptosporangiales</taxon>
        <taxon>Streptosporangiaceae</taxon>
        <taxon>Microbispora</taxon>
    </lineage>
</organism>
<dbReference type="SUPFAM" id="SSF50978">
    <property type="entry name" value="WD40 repeat-like"/>
    <property type="match status" value="1"/>
</dbReference>
<proteinExistence type="predicted"/>
<dbReference type="Proteomes" id="UP000309033">
    <property type="component" value="Unassembled WGS sequence"/>
</dbReference>
<protein>
    <submittedName>
        <fullName evidence="4">Uncharacterized protein</fullName>
    </submittedName>
</protein>